<feature type="repeat" description="PPR" evidence="2">
    <location>
        <begin position="120"/>
        <end position="154"/>
    </location>
</feature>
<name>A0A8T1PD36_CARIL</name>
<evidence type="ECO:0000256" key="1">
    <source>
        <dbReference type="ARBA" id="ARBA00022737"/>
    </source>
</evidence>
<dbReference type="EMBL" id="CM031818">
    <property type="protein sequence ID" value="KAG6639533.1"/>
    <property type="molecule type" value="Genomic_DNA"/>
</dbReference>
<evidence type="ECO:0008006" key="5">
    <source>
        <dbReference type="Google" id="ProtNLM"/>
    </source>
</evidence>
<dbReference type="Proteomes" id="UP000811609">
    <property type="component" value="Chromosome 10"/>
</dbReference>
<keyword evidence="4" id="KW-1185">Reference proteome</keyword>
<reference evidence="3" key="1">
    <citation type="submission" date="2020-12" db="EMBL/GenBank/DDBJ databases">
        <title>WGS assembly of Carya illinoinensis cv. Pawnee.</title>
        <authorList>
            <person name="Platts A."/>
            <person name="Shu S."/>
            <person name="Wright S."/>
            <person name="Barry K."/>
            <person name="Edger P."/>
            <person name="Pires J.C."/>
            <person name="Schmutz J."/>
        </authorList>
    </citation>
    <scope>NUCLEOTIDE SEQUENCE</scope>
    <source>
        <tissue evidence="3">Leaf</tissue>
    </source>
</reference>
<accession>A0A8T1PD36</accession>
<dbReference type="InterPro" id="IPR002885">
    <property type="entry name" value="PPR_rpt"/>
</dbReference>
<feature type="repeat" description="PPR" evidence="2">
    <location>
        <begin position="290"/>
        <end position="324"/>
    </location>
</feature>
<organism evidence="3 4">
    <name type="scientific">Carya illinoinensis</name>
    <name type="common">Pecan</name>
    <dbReference type="NCBI Taxonomy" id="32201"/>
    <lineage>
        <taxon>Eukaryota</taxon>
        <taxon>Viridiplantae</taxon>
        <taxon>Streptophyta</taxon>
        <taxon>Embryophyta</taxon>
        <taxon>Tracheophyta</taxon>
        <taxon>Spermatophyta</taxon>
        <taxon>Magnoliopsida</taxon>
        <taxon>eudicotyledons</taxon>
        <taxon>Gunneridae</taxon>
        <taxon>Pentapetalae</taxon>
        <taxon>rosids</taxon>
        <taxon>fabids</taxon>
        <taxon>Fagales</taxon>
        <taxon>Juglandaceae</taxon>
        <taxon>Carya</taxon>
    </lineage>
</organism>
<dbReference type="InterPro" id="IPR046960">
    <property type="entry name" value="PPR_At4g14850-like_plant"/>
</dbReference>
<dbReference type="GO" id="GO:0003723">
    <property type="term" value="F:RNA binding"/>
    <property type="evidence" value="ECO:0007669"/>
    <property type="project" value="InterPro"/>
</dbReference>
<evidence type="ECO:0000256" key="2">
    <source>
        <dbReference type="PROSITE-ProRule" id="PRU00708"/>
    </source>
</evidence>
<comment type="caution">
    <text evidence="3">The sequence shown here is derived from an EMBL/GenBank/DDBJ whole genome shotgun (WGS) entry which is preliminary data.</text>
</comment>
<evidence type="ECO:0000313" key="4">
    <source>
        <dbReference type="Proteomes" id="UP000811609"/>
    </source>
</evidence>
<keyword evidence="1" id="KW-0677">Repeat</keyword>
<dbReference type="Pfam" id="PF01535">
    <property type="entry name" value="PPR"/>
    <property type="match status" value="3"/>
</dbReference>
<gene>
    <name evidence="3" type="ORF">CIPAW_10G107400</name>
</gene>
<protein>
    <recommendedName>
        <fullName evidence="5">Pentatricopeptide repeat-containing protein</fullName>
    </recommendedName>
</protein>
<dbReference type="AlphaFoldDB" id="A0A8T1PD36"/>
<dbReference type="Pfam" id="PF13041">
    <property type="entry name" value="PPR_2"/>
    <property type="match status" value="1"/>
</dbReference>
<dbReference type="GO" id="GO:0009451">
    <property type="term" value="P:RNA modification"/>
    <property type="evidence" value="ECO:0007669"/>
    <property type="project" value="InterPro"/>
</dbReference>
<dbReference type="FunFam" id="1.25.40.10:FF:000348">
    <property type="entry name" value="Pentatricopeptide repeat-containing protein chloroplastic"/>
    <property type="match status" value="1"/>
</dbReference>
<evidence type="ECO:0000313" key="3">
    <source>
        <dbReference type="EMBL" id="KAG6639533.1"/>
    </source>
</evidence>
<dbReference type="PANTHER" id="PTHR47926">
    <property type="entry name" value="PENTATRICOPEPTIDE REPEAT-CONTAINING PROTEIN"/>
    <property type="match status" value="1"/>
</dbReference>
<dbReference type="PROSITE" id="PS51375">
    <property type="entry name" value="PPR"/>
    <property type="match status" value="3"/>
</dbReference>
<dbReference type="FunFam" id="1.25.40.10:FF:000790">
    <property type="entry name" value="Pentatricopeptide repeat-containing protein"/>
    <property type="match status" value="1"/>
</dbReference>
<proteinExistence type="predicted"/>
<dbReference type="PANTHER" id="PTHR47926:SF452">
    <property type="entry name" value="PENTATRICOPEPTIDE REPEAT-CONTAINING PROTEIN"/>
    <property type="match status" value="1"/>
</dbReference>
<dbReference type="Pfam" id="PF20431">
    <property type="entry name" value="E_motif"/>
    <property type="match status" value="1"/>
</dbReference>
<feature type="repeat" description="PPR" evidence="2">
    <location>
        <begin position="255"/>
        <end position="289"/>
    </location>
</feature>
<dbReference type="NCBIfam" id="TIGR00756">
    <property type="entry name" value="PPR"/>
    <property type="match status" value="4"/>
</dbReference>
<dbReference type="InterPro" id="IPR046848">
    <property type="entry name" value="E_motif"/>
</dbReference>
<sequence length="437" mass="49249">MLVSLSRRLLNPTNHLVSWSTKSFNSWALAIRNASSPHKALYLYSKMHQLSLPLDSFSLHFTIKACAQLQSRIIIEHFHAHIIKVGFCCHVYVATSMLHAYVVTSFESACLLFDEIPERNTVTWNTMISGYWRTGNVERARAVFEEMPLRDVASWSAMIAAYVNSGNPDRGLALFRDMMTCETLKPDQVTVGSVLSGCAHMGSLGVLVGKSVHGFITKNGWELNVELGTVLVDMYTKCGYMKNACQVFELMPERNVVTWTALICGSAQNGFSKEALTLFEMMQTAGVRPNELTLTGILSACMRTGLVEEGRKYFKMIEECGLEPRIQHYGCMVDMLGKAGLLEEAYEIIRTMRWEPNAVVWGSFLSACREHKQFEMAEKVIDRVLRMVKPENDGGIYSLISDLYVLGEKWDEAEGLRKLMGEENVRKARGSSFIRSR</sequence>